<feature type="region of interest" description="Disordered" evidence="2">
    <location>
        <begin position="384"/>
        <end position="406"/>
    </location>
</feature>
<protein>
    <recommendedName>
        <fullName evidence="5">Tetratricopeptide repeat protein</fullName>
    </recommendedName>
</protein>
<feature type="compositionally biased region" description="Polar residues" evidence="2">
    <location>
        <begin position="758"/>
        <end position="771"/>
    </location>
</feature>
<evidence type="ECO:0000256" key="2">
    <source>
        <dbReference type="SAM" id="MobiDB-lite"/>
    </source>
</evidence>
<dbReference type="EMBL" id="LR593886">
    <property type="protein sequence ID" value="VTR90936.1"/>
    <property type="molecule type" value="Genomic_DNA"/>
</dbReference>
<dbReference type="Proteomes" id="UP000464178">
    <property type="component" value="Chromosome"/>
</dbReference>
<feature type="region of interest" description="Disordered" evidence="2">
    <location>
        <begin position="434"/>
        <end position="466"/>
    </location>
</feature>
<dbReference type="SUPFAM" id="SSF57997">
    <property type="entry name" value="Tropomyosin"/>
    <property type="match status" value="1"/>
</dbReference>
<keyword evidence="4" id="KW-1185">Reference proteome</keyword>
<keyword evidence="1" id="KW-0175">Coiled coil</keyword>
<feature type="region of interest" description="Disordered" evidence="2">
    <location>
        <begin position="202"/>
        <end position="333"/>
    </location>
</feature>
<feature type="compositionally biased region" description="Gly residues" evidence="2">
    <location>
        <begin position="904"/>
        <end position="914"/>
    </location>
</feature>
<dbReference type="SUPFAM" id="SSF48452">
    <property type="entry name" value="TPR-like"/>
    <property type="match status" value="1"/>
</dbReference>
<reference evidence="3 4" key="1">
    <citation type="submission" date="2019-05" db="EMBL/GenBank/DDBJ databases">
        <authorList>
            <consortium name="Science for Life Laboratories"/>
        </authorList>
    </citation>
    <scope>NUCLEOTIDE SEQUENCE [LARGE SCALE GENOMIC DNA]</scope>
    <source>
        <strain evidence="3">Soil9</strain>
    </source>
</reference>
<evidence type="ECO:0000256" key="1">
    <source>
        <dbReference type="SAM" id="Coils"/>
    </source>
</evidence>
<dbReference type="SMART" id="SM00028">
    <property type="entry name" value="TPR"/>
    <property type="match status" value="4"/>
</dbReference>
<feature type="compositionally biased region" description="Pro residues" evidence="2">
    <location>
        <begin position="889"/>
        <end position="903"/>
    </location>
</feature>
<feature type="compositionally biased region" description="Pro residues" evidence="2">
    <location>
        <begin position="915"/>
        <end position="926"/>
    </location>
</feature>
<feature type="compositionally biased region" description="Low complexity" evidence="2">
    <location>
        <begin position="633"/>
        <end position="645"/>
    </location>
</feature>
<accession>A0A6P2CRI5</accession>
<feature type="compositionally biased region" description="Acidic residues" evidence="2">
    <location>
        <begin position="672"/>
        <end position="685"/>
    </location>
</feature>
<gene>
    <name evidence="3" type="ORF">SOIL9_67780</name>
</gene>
<name>A0A6P2CRI5_9BACT</name>
<proteinExistence type="predicted"/>
<dbReference type="KEGG" id="gms:SOIL9_67780"/>
<feature type="compositionally biased region" description="Polar residues" evidence="2">
    <location>
        <begin position="702"/>
        <end position="716"/>
    </location>
</feature>
<dbReference type="RefSeq" id="WP_162666004.1">
    <property type="nucleotide sequence ID" value="NZ_LR593886.1"/>
</dbReference>
<dbReference type="Gene3D" id="1.25.40.10">
    <property type="entry name" value="Tetratricopeptide repeat domain"/>
    <property type="match status" value="1"/>
</dbReference>
<feature type="compositionally biased region" description="Low complexity" evidence="2">
    <location>
        <begin position="270"/>
        <end position="284"/>
    </location>
</feature>
<evidence type="ECO:0000313" key="4">
    <source>
        <dbReference type="Proteomes" id="UP000464178"/>
    </source>
</evidence>
<feature type="region of interest" description="Disordered" evidence="2">
    <location>
        <begin position="1"/>
        <end position="131"/>
    </location>
</feature>
<evidence type="ECO:0008006" key="5">
    <source>
        <dbReference type="Google" id="ProtNLM"/>
    </source>
</evidence>
<organism evidence="3 4">
    <name type="scientific">Gemmata massiliana</name>
    <dbReference type="NCBI Taxonomy" id="1210884"/>
    <lineage>
        <taxon>Bacteria</taxon>
        <taxon>Pseudomonadati</taxon>
        <taxon>Planctomycetota</taxon>
        <taxon>Planctomycetia</taxon>
        <taxon>Gemmatales</taxon>
        <taxon>Gemmataceae</taxon>
        <taxon>Gemmata</taxon>
    </lineage>
</organism>
<evidence type="ECO:0000313" key="3">
    <source>
        <dbReference type="EMBL" id="VTR90936.1"/>
    </source>
</evidence>
<dbReference type="InterPro" id="IPR011990">
    <property type="entry name" value="TPR-like_helical_dom_sf"/>
</dbReference>
<feature type="compositionally biased region" description="Basic and acidic residues" evidence="2">
    <location>
        <begin position="800"/>
        <end position="812"/>
    </location>
</feature>
<feature type="region of interest" description="Disordered" evidence="2">
    <location>
        <begin position="505"/>
        <end position="852"/>
    </location>
</feature>
<feature type="coiled-coil region" evidence="1">
    <location>
        <begin position="1198"/>
        <end position="1274"/>
    </location>
</feature>
<sequence>MSNPNDPNQPLPPDQSDPNAKNPQSDAPTEGGYRSGGSSFEFQLPDEGSELLPIPEPDANASGTDFALPPIPEGVPGAKSPFGSRGSFGDFGLEPPAANAPKSDSADGTFLLPSQATDLAPGAIPNISVHPPSSVEIDLEEAGVDFKGASGGPLPVPPGSDSMEIPIADLDSSAALGGGGYVPLGSDPDIFGLDELPLAGADPADISGLDRVPPAHGGKSEDSVVALGDLAPTKDPSSFSLGSVQLPVAAPDAEPSGSSGSVPDVKNLFPTGHGSSGSTPSLPSIVPPAHQRGGSSFEFQLPEGVESVSDLPPIPGPDANDSNTHSALPPKPIARPIDASFDFINVSGSRSFVDIGPDGKVIVPAEPDVPSPAADSKVALGDAEPVQPVKPASGWLDSGVNEDVPSADAVEGSNIFAGAPVPTAEAADAEIELDPEPTAGAGQPSDIALTFDPPADDSTMQDGDAGDLLVAAELEDGGTEVLNSERVDAESIHDMPAPALDNPFFDSATLAHTPDLPGDPHADATDYGANLAHDADASSILADHAEVPPGPQDESSVRVEAPGMDRTLRGGPADGFDLTVSDEPVPAGLFDDAEGAEDWRDQSGSNLLDQDHTAPEFDLEDLVASSQADDDGPPSLSSAPSSIFSGLKSPFADSGNVHDSAGAKPTPAPANEYDDVAEFTDEPELDATVVRPKATEPDAKRSSANFQLPDTESSDGSVDWGDAALAGGEDATRAARDGVSLSSILRGELPDDSAEMPTRNTGAIDPSQTAPTREPVVSVDWLSGSAEGSAVSEPVKAKPGTKEKGKDKDRKAAVAPPASKTKPNKDSDAGTGSGISPVAPEKKAKPAKKGGSGMAAGLLIGALAAGGAWAGVYFGGVIPNEKKAQFIPSGPPGGPLPGPPGGPGGPSGPFGPGGPGGPPAGFPPAAAPVDPQAAFAAGDTATALEHFKNSPPTSTVDKANSGPIRVFARVQALKDGTTVPANDADLKVARDELEAVLADVPALTEPGGVKRAVKAAVALGVSHEVVGDTKTARKVYTDAMAKYPAYKATFEALLDKLNALEAPSPAGTSWRLDPADAERILFASTLLLQDAPQSEAPEPGVFYWKAVNLAAGGKYTEAVDQITKAKVAHAARAKASAGRGLNPLSDPLEQIFTRSCDELKAYWELRGSIYGTPALAATIKKDGLAKAIEKLLGAEKDVTAARDMVTALTAEVAKLDKEAKTAEKGKTEAEEKLKTAATDLKAAEKKLETAMADLKTAEKDVKDQKDVLASLVEALKPVAPIPDKWGPADVLAATKSVASRVTGPDLKALVPNSMVAIGGGGLSTGQLLDIAERLGKAEAATKGVTAKLEAETKRLTDKYDTDTKKLKDDHSAALKKLADDYTAETKKLKDGSAEELKKLTDKFAADAKKLTDEHAAAVTKLNEAHALALKEEQARTEAEKKKFVQREVEFQKQLVNSITPGQVMDIWLPVLTELRRPADSEPALSAAEKAITGSVPESEDAAKARTVAGMAYLIKGDLANAKAMFEAARRSPAYKIAAGKPWTRAADQGLAAVADPVALYRQPVADRTTDPRAAAVALDAGIAAYKSGRYDAAVKSLLDATKNDPTDPVTWYFLGATRWALGEDEQAKKDFAQGAERERASLLPNRTLSAALAPIQGPGRNALDRARP</sequence>
<feature type="region of interest" description="Disordered" evidence="2">
    <location>
        <begin position="885"/>
        <end position="929"/>
    </location>
</feature>
<dbReference type="InterPro" id="IPR019734">
    <property type="entry name" value="TPR_rpt"/>
</dbReference>